<keyword evidence="6" id="KW-1185">Reference proteome</keyword>
<keyword evidence="3" id="KW-0862">Zinc</keyword>
<dbReference type="GO" id="GO:0030127">
    <property type="term" value="C:COPII vesicle coat"/>
    <property type="evidence" value="ECO:0007669"/>
    <property type="project" value="InterPro"/>
</dbReference>
<dbReference type="EMBL" id="CP048989">
    <property type="protein sequence ID" value="QID79884.1"/>
    <property type="molecule type" value="Genomic_DNA"/>
</dbReference>
<dbReference type="GO" id="GO:0000139">
    <property type="term" value="C:Golgi membrane"/>
    <property type="evidence" value="ECO:0007669"/>
    <property type="project" value="UniProtKB-SubCell"/>
</dbReference>
<keyword evidence="3" id="KW-0479">Metal-binding</keyword>
<comment type="function">
    <text evidence="3">Component of the coat protein complex II (COPII) which promotes the formation of transport vesicles from the endoplasmic reticulum (ER). The coat has two main functions, the physical deformation of the endoplasmic reticulum membrane into vesicles and the selection of cargo molecules.</text>
</comment>
<name>A0A6C1DUL0_SACPS</name>
<evidence type="ECO:0000256" key="3">
    <source>
        <dbReference type="RuleBase" id="RU365030"/>
    </source>
</evidence>
<dbReference type="Pfam" id="PF04811">
    <property type="entry name" value="Sec23_trunk"/>
    <property type="match status" value="1"/>
</dbReference>
<dbReference type="PANTHER" id="PTHR11141">
    <property type="entry name" value="PROTEIN TRANSPORT PROTEIN SEC23"/>
    <property type="match status" value="1"/>
</dbReference>
<dbReference type="GO" id="GO:0006886">
    <property type="term" value="P:intracellular protein transport"/>
    <property type="evidence" value="ECO:0007669"/>
    <property type="project" value="InterPro"/>
</dbReference>
<dbReference type="OrthoDB" id="10256289at2759"/>
<dbReference type="Gene3D" id="2.30.30.380">
    <property type="entry name" value="Zn-finger domain of Sec23/24"/>
    <property type="match status" value="1"/>
</dbReference>
<gene>
    <name evidence="5" type="primary">NEL1</name>
    <name evidence="5" type="ORF">GRS66_002184</name>
</gene>
<keyword evidence="3" id="KW-0813">Transport</keyword>
<dbReference type="GO" id="GO:0005789">
    <property type="term" value="C:endoplasmic reticulum membrane"/>
    <property type="evidence" value="ECO:0007669"/>
    <property type="project" value="UniProtKB-SubCell"/>
</dbReference>
<dbReference type="Gene3D" id="1.20.120.730">
    <property type="entry name" value="Sec23/Sec24 helical domain"/>
    <property type="match status" value="1"/>
</dbReference>
<accession>A0A6C1DUL0</accession>
<dbReference type="InterPro" id="IPR036174">
    <property type="entry name" value="Znf_Sec23_Sec24_sf"/>
</dbReference>
<feature type="domain" description="Sec23/Sec24 trunk" evidence="4">
    <location>
        <begin position="178"/>
        <end position="331"/>
    </location>
</feature>
<comment type="subcellular location">
    <subcellularLocation>
        <location evidence="3">Cytoplasm</location>
    </subcellularLocation>
    <subcellularLocation>
        <location evidence="3">Cytoplasmic vesicle</location>
        <location evidence="3">COPII-coated vesicle membrane</location>
        <topology evidence="3">Peripheral membrane protein</topology>
        <orientation evidence="3">Cytoplasmic side</orientation>
    </subcellularLocation>
    <subcellularLocation>
        <location evidence="3">Endoplasmic reticulum membrane</location>
        <topology evidence="3">Peripheral membrane protein</topology>
        <orientation evidence="3">Cytoplasmic side</orientation>
    </subcellularLocation>
    <subcellularLocation>
        <location evidence="3">Golgi apparatus membrane</location>
        <topology evidence="3">Peripheral membrane protein</topology>
        <orientation evidence="3">Cytoplasmic side</orientation>
    </subcellularLocation>
</comment>
<evidence type="ECO:0000313" key="5">
    <source>
        <dbReference type="EMBL" id="QID79884.1"/>
    </source>
</evidence>
<proteinExistence type="inferred from homology"/>
<keyword evidence="3" id="KW-0931">ER-Golgi transport</keyword>
<dbReference type="FunFam" id="3.40.50.410:FF:000123">
    <property type="entry name" value="Protein transport protein SEC23"/>
    <property type="match status" value="1"/>
</dbReference>
<dbReference type="InterPro" id="IPR036180">
    <property type="entry name" value="Gelsolin-like_dom_sf"/>
</dbReference>
<dbReference type="SUPFAM" id="SSF82919">
    <property type="entry name" value="Zn-finger domain of Sec23/24"/>
    <property type="match status" value="1"/>
</dbReference>
<sequence>MCSPTNFLYEPFSSDAVTQNYDQNLKCTKCGAYYSMACSLREQNVWTCLFCNQSNSNAELPLVPSNTYTLTSAKKEILSRRTIMIIDAICDPHELNYLVSILCNNYITRQQEPLSIITIQQSGHVILHNAVNHKRDAVFSINEFMTNYNLDKLNASYFEKKISEINQESYWFDKSTQGSLRKLLREICKIANKANISSKRDKRCTGLALFVSSVLASQSSLSAYCHIVSFLNGPCTKGGGKVMSRERGESMRQNHHFESKSSQLQLSKSSTKFYKKMLEKFANQTLIYEFFIASLDQIGILEMSPLITSSMAVSQFDSFNDERFAMSFQKYLNLRDHNAIYNCHSKIMTAKNAIVVKDFPKYSLNPKNLSLPLEISLGHNSAEAPIQFQTTFENRTEKYIRIETLLLPKANRSFGAQNEIVFSMKKIASRIIYSFAYSSKHTKELMKQLFLLPNQIRGKDVDMVNLIQWCYHIYRSPILSVRNTSPDERYLFLHRIINASKDTCLSLCKPFIWSYSDLKHDWIVLDVPLTRAQILQDDKTTICVDGGSYLVLRRGKLLEKEGRELCCKFLNDLQRFPQPLYVETKTGGSQDRFLKSKIIPLDITDKETLGTEDMTFNEYFNLFTDLSRSK</sequence>
<dbReference type="Proteomes" id="UP000501346">
    <property type="component" value="Chromosome ScVIII"/>
</dbReference>
<evidence type="ECO:0000313" key="6">
    <source>
        <dbReference type="Proteomes" id="UP000501346"/>
    </source>
</evidence>
<evidence type="ECO:0000256" key="1">
    <source>
        <dbReference type="ARBA" id="ARBA00009210"/>
    </source>
</evidence>
<dbReference type="SUPFAM" id="SSF53300">
    <property type="entry name" value="vWA-like"/>
    <property type="match status" value="1"/>
</dbReference>
<dbReference type="AlphaFoldDB" id="A0A6C1DUL0"/>
<dbReference type="SUPFAM" id="SSF82754">
    <property type="entry name" value="C-terminal, gelsolin-like domain of Sec23/24"/>
    <property type="match status" value="1"/>
</dbReference>
<keyword evidence="3" id="KW-0968">Cytoplasmic vesicle</keyword>
<evidence type="ECO:0000259" key="4">
    <source>
        <dbReference type="Pfam" id="PF04811"/>
    </source>
</evidence>
<keyword evidence="3" id="KW-0256">Endoplasmic reticulum</keyword>
<dbReference type="InterPro" id="IPR036465">
    <property type="entry name" value="vWFA_dom_sf"/>
</dbReference>
<keyword evidence="2 3" id="KW-0963">Cytoplasm</keyword>
<keyword evidence="3" id="KW-0333">Golgi apparatus</keyword>
<keyword evidence="3" id="KW-0653">Protein transport</keyword>
<dbReference type="GO" id="GO:0090110">
    <property type="term" value="P:COPII-coated vesicle cargo loading"/>
    <property type="evidence" value="ECO:0007669"/>
    <property type="project" value="TreeGrafter"/>
</dbReference>
<keyword evidence="3" id="KW-0472">Membrane</keyword>
<organism evidence="5 6">
    <name type="scientific">Saccharomyces pastorianus</name>
    <name type="common">Lager yeast</name>
    <name type="synonym">Saccharomyces cerevisiae x Saccharomyces eubayanus</name>
    <dbReference type="NCBI Taxonomy" id="27292"/>
    <lineage>
        <taxon>Eukaryota</taxon>
        <taxon>Fungi</taxon>
        <taxon>Dikarya</taxon>
        <taxon>Ascomycota</taxon>
        <taxon>Saccharomycotina</taxon>
        <taxon>Saccharomycetes</taxon>
        <taxon>Saccharomycetales</taxon>
        <taxon>Saccharomycetaceae</taxon>
        <taxon>Saccharomyces</taxon>
    </lineage>
</organism>
<dbReference type="GO" id="GO:0008270">
    <property type="term" value="F:zinc ion binding"/>
    <property type="evidence" value="ECO:0007669"/>
    <property type="project" value="InterPro"/>
</dbReference>
<comment type="similarity">
    <text evidence="1 3">Belongs to the SEC23/SEC24 family. SEC23 subfamily.</text>
</comment>
<dbReference type="InterPro" id="IPR006896">
    <property type="entry name" value="Sec23/24_trunk_dom"/>
</dbReference>
<evidence type="ECO:0000256" key="2">
    <source>
        <dbReference type="ARBA" id="ARBA00022490"/>
    </source>
</evidence>
<dbReference type="GO" id="GO:0005096">
    <property type="term" value="F:GTPase activator activity"/>
    <property type="evidence" value="ECO:0007669"/>
    <property type="project" value="TreeGrafter"/>
</dbReference>
<reference evidence="5 6" key="1">
    <citation type="journal article" date="2019" name="BMC Genomics">
        <title>Chromosome level assembly and comparative genome analysis confirm lager-brewing yeasts originated from a single hybridization.</title>
        <authorList>
            <person name="Salazar A.N."/>
            <person name="Gorter de Vries A.R."/>
            <person name="van den Broek M."/>
            <person name="Brouwers N."/>
            <person name="de la Torre Cortes P."/>
            <person name="Kuijpers N.G.A."/>
            <person name="Daran J.G."/>
            <person name="Abeel T."/>
        </authorList>
    </citation>
    <scope>NUCLEOTIDE SEQUENCE [LARGE SCALE GENOMIC DNA]</scope>
    <source>
        <strain evidence="5 6">CBS 1483</strain>
    </source>
</reference>
<protein>
    <recommendedName>
        <fullName evidence="3">Protein transport protein SEC23</fullName>
    </recommendedName>
</protein>
<dbReference type="GO" id="GO:0070971">
    <property type="term" value="C:endoplasmic reticulum exit site"/>
    <property type="evidence" value="ECO:0007669"/>
    <property type="project" value="TreeGrafter"/>
</dbReference>
<dbReference type="InterPro" id="IPR037364">
    <property type="entry name" value="Sec23"/>
</dbReference>
<dbReference type="PANTHER" id="PTHR11141:SF0">
    <property type="entry name" value="PROTEIN TRANSPORT PROTEIN SEC23"/>
    <property type="match status" value="1"/>
</dbReference>
<dbReference type="Gene3D" id="3.40.50.410">
    <property type="entry name" value="von Willebrand factor, type A domain"/>
    <property type="match status" value="1"/>
</dbReference>